<dbReference type="RefSeq" id="WP_215506358.1">
    <property type="nucleotide sequence ID" value="NZ_CP076361.1"/>
</dbReference>
<sequence>MQAARGAILAGATALALTLAGCGSDAAPELMNLQSTGNGPDEFAILPPKPLEMPETLAQLPVPTPGGVNRTDPTPEADAIVALGGRPGAGSNDAALVAQATRMGVASGIRGQLAAEDLEYRRKNDGRLLERVFNVNVYFRAYAPMSLDQHAELARWRRLGVATPSAPPRASGE</sequence>
<dbReference type="KEGG" id="gfu:KM031_08130"/>
<dbReference type="EMBL" id="CP076361">
    <property type="protein sequence ID" value="QWK91811.1"/>
    <property type="molecule type" value="Genomic_DNA"/>
</dbReference>
<name>A0A975PB09_9RHOB</name>
<keyword evidence="3" id="KW-1185">Reference proteome</keyword>
<dbReference type="InterPro" id="IPR021395">
    <property type="entry name" value="DUF3035"/>
</dbReference>
<accession>A0A975PB09</accession>
<proteinExistence type="predicted"/>
<evidence type="ECO:0000256" key="1">
    <source>
        <dbReference type="SAM" id="SignalP"/>
    </source>
</evidence>
<organism evidence="2 3">
    <name type="scientific">Gemmobacter fulvus</name>
    <dbReference type="NCBI Taxonomy" id="2840474"/>
    <lineage>
        <taxon>Bacteria</taxon>
        <taxon>Pseudomonadati</taxon>
        <taxon>Pseudomonadota</taxon>
        <taxon>Alphaproteobacteria</taxon>
        <taxon>Rhodobacterales</taxon>
        <taxon>Paracoccaceae</taxon>
        <taxon>Gemmobacter</taxon>
    </lineage>
</organism>
<reference evidence="2" key="1">
    <citation type="submission" date="2021-06" db="EMBL/GenBank/DDBJ databases">
        <title>Direct submission.</title>
        <authorList>
            <person name="Lee C.-S."/>
            <person name="Jin L."/>
        </authorList>
    </citation>
    <scope>NUCLEOTIDE SEQUENCE</scope>
    <source>
        <strain evidence="2">Con5</strain>
    </source>
</reference>
<feature type="chain" id="PRO_5036963141" evidence="1">
    <location>
        <begin position="27"/>
        <end position="173"/>
    </location>
</feature>
<dbReference type="Pfam" id="PF11233">
    <property type="entry name" value="DUF3035"/>
    <property type="match status" value="1"/>
</dbReference>
<evidence type="ECO:0000313" key="3">
    <source>
        <dbReference type="Proteomes" id="UP000679352"/>
    </source>
</evidence>
<dbReference type="AlphaFoldDB" id="A0A975PB09"/>
<dbReference type="Proteomes" id="UP000679352">
    <property type="component" value="Chromosome"/>
</dbReference>
<feature type="signal peptide" evidence="1">
    <location>
        <begin position="1"/>
        <end position="26"/>
    </location>
</feature>
<dbReference type="PROSITE" id="PS51257">
    <property type="entry name" value="PROKAR_LIPOPROTEIN"/>
    <property type="match status" value="1"/>
</dbReference>
<evidence type="ECO:0000313" key="2">
    <source>
        <dbReference type="EMBL" id="QWK91811.1"/>
    </source>
</evidence>
<keyword evidence="1" id="KW-0732">Signal</keyword>
<gene>
    <name evidence="2" type="ORF">KM031_08130</name>
</gene>
<protein>
    <submittedName>
        <fullName evidence="2">DUF3035 domain-containing protein</fullName>
    </submittedName>
</protein>